<reference evidence="2" key="1">
    <citation type="submission" date="2021-04" db="EMBL/GenBank/DDBJ databases">
        <title>Genome based classification of Actinospica acidithermotolerans sp. nov., an actinobacterium isolated from an Indonesian hot spring.</title>
        <authorList>
            <person name="Kusuma A.B."/>
            <person name="Putra K.E."/>
            <person name="Nafisah S."/>
            <person name="Loh J."/>
            <person name="Nouioui I."/>
            <person name="Goodfellow M."/>
        </authorList>
    </citation>
    <scope>NUCLEOTIDE SEQUENCE</scope>
    <source>
        <strain evidence="2">CSCA 57</strain>
    </source>
</reference>
<evidence type="ECO:0000256" key="1">
    <source>
        <dbReference type="SAM" id="Phobius"/>
    </source>
</evidence>
<keyword evidence="1" id="KW-0812">Transmembrane</keyword>
<gene>
    <name evidence="2" type="ORF">KDL01_14990</name>
</gene>
<keyword evidence="1" id="KW-1133">Transmembrane helix</keyword>
<feature type="transmembrane region" description="Helical" evidence="1">
    <location>
        <begin position="53"/>
        <end position="71"/>
    </location>
</feature>
<evidence type="ECO:0000313" key="2">
    <source>
        <dbReference type="EMBL" id="MBR7834578.1"/>
    </source>
</evidence>
<dbReference type="RefSeq" id="WP_212529098.1">
    <property type="nucleotide sequence ID" value="NZ_JAGSOG010000063.1"/>
</dbReference>
<protein>
    <submittedName>
        <fullName evidence="2">Uncharacterized protein</fullName>
    </submittedName>
</protein>
<keyword evidence="1" id="KW-0472">Membrane</keyword>
<dbReference type="EMBL" id="JAGSOG010000063">
    <property type="protein sequence ID" value="MBR7834578.1"/>
    <property type="molecule type" value="Genomic_DNA"/>
</dbReference>
<organism evidence="2 3">
    <name type="scientific">Actinospica durhamensis</name>
    <dbReference type="NCBI Taxonomy" id="1508375"/>
    <lineage>
        <taxon>Bacteria</taxon>
        <taxon>Bacillati</taxon>
        <taxon>Actinomycetota</taxon>
        <taxon>Actinomycetes</taxon>
        <taxon>Catenulisporales</taxon>
        <taxon>Actinospicaceae</taxon>
        <taxon>Actinospica</taxon>
    </lineage>
</organism>
<accession>A0A941EP78</accession>
<proteinExistence type="predicted"/>
<name>A0A941EP78_9ACTN</name>
<comment type="caution">
    <text evidence="2">The sequence shown here is derived from an EMBL/GenBank/DDBJ whole genome shotgun (WGS) entry which is preliminary data.</text>
</comment>
<keyword evidence="3" id="KW-1185">Reference proteome</keyword>
<dbReference type="AlphaFoldDB" id="A0A941EP78"/>
<sequence length="91" mass="9501">MGMLSRGKKDQSLVRLPRGKVGRMVFAGGQVAAAAAAWRAVKDAKAKGDRLAVLHGALTGAVVLLTLAVALRTVHEEEQTVEGEIVDPSTP</sequence>
<evidence type="ECO:0000313" key="3">
    <source>
        <dbReference type="Proteomes" id="UP000675781"/>
    </source>
</evidence>
<dbReference type="Proteomes" id="UP000675781">
    <property type="component" value="Unassembled WGS sequence"/>
</dbReference>